<feature type="compositionally biased region" description="Acidic residues" evidence="1">
    <location>
        <begin position="107"/>
        <end position="117"/>
    </location>
</feature>
<dbReference type="Gene3D" id="2.130.10.10">
    <property type="entry name" value="YVTN repeat-like/Quinoprotein amine dehydrogenase"/>
    <property type="match status" value="1"/>
</dbReference>
<feature type="region of interest" description="Disordered" evidence="1">
    <location>
        <begin position="449"/>
        <end position="473"/>
    </location>
</feature>
<feature type="region of interest" description="Disordered" evidence="1">
    <location>
        <begin position="221"/>
        <end position="273"/>
    </location>
</feature>
<dbReference type="OrthoDB" id="5323870at2759"/>
<protein>
    <recommendedName>
        <fullName evidence="4">Nucleoporin NUP37</fullName>
    </recommendedName>
</protein>
<comment type="caution">
    <text evidence="2">The sequence shown here is derived from an EMBL/GenBank/DDBJ whole genome shotgun (WGS) entry which is preliminary data.</text>
</comment>
<evidence type="ECO:0000256" key="1">
    <source>
        <dbReference type="SAM" id="MobiDB-lite"/>
    </source>
</evidence>
<evidence type="ECO:0008006" key="4">
    <source>
        <dbReference type="Google" id="ProtNLM"/>
    </source>
</evidence>
<dbReference type="AlphaFoldDB" id="A0A9P9EJI2"/>
<gene>
    <name evidence="2" type="ORF">B0J11DRAFT_513956</name>
</gene>
<feature type="compositionally biased region" description="Acidic residues" evidence="1">
    <location>
        <begin position="236"/>
        <end position="247"/>
    </location>
</feature>
<reference evidence="2" key="1">
    <citation type="journal article" date="2021" name="Nat. Commun.">
        <title>Genetic determinants of endophytism in the Arabidopsis root mycobiome.</title>
        <authorList>
            <person name="Mesny F."/>
            <person name="Miyauchi S."/>
            <person name="Thiergart T."/>
            <person name="Pickel B."/>
            <person name="Atanasova L."/>
            <person name="Karlsson M."/>
            <person name="Huettel B."/>
            <person name="Barry K.W."/>
            <person name="Haridas S."/>
            <person name="Chen C."/>
            <person name="Bauer D."/>
            <person name="Andreopoulos W."/>
            <person name="Pangilinan J."/>
            <person name="LaButti K."/>
            <person name="Riley R."/>
            <person name="Lipzen A."/>
            <person name="Clum A."/>
            <person name="Drula E."/>
            <person name="Henrissat B."/>
            <person name="Kohler A."/>
            <person name="Grigoriev I.V."/>
            <person name="Martin F.M."/>
            <person name="Hacquard S."/>
        </authorList>
    </citation>
    <scope>NUCLEOTIDE SEQUENCE</scope>
    <source>
        <strain evidence="2">MPI-CAGE-CH-0243</strain>
    </source>
</reference>
<dbReference type="Proteomes" id="UP000700596">
    <property type="component" value="Unassembled WGS sequence"/>
</dbReference>
<dbReference type="InterPro" id="IPR015943">
    <property type="entry name" value="WD40/YVTN_repeat-like_dom_sf"/>
</dbReference>
<feature type="region of interest" description="Disordered" evidence="1">
    <location>
        <begin position="92"/>
        <end position="119"/>
    </location>
</feature>
<accession>A0A9P9EJI2</accession>
<evidence type="ECO:0000313" key="2">
    <source>
        <dbReference type="EMBL" id="KAH7138252.1"/>
    </source>
</evidence>
<name>A0A9P9EJI2_9PLEO</name>
<feature type="compositionally biased region" description="Basic residues" evidence="1">
    <location>
        <begin position="253"/>
        <end position="262"/>
    </location>
</feature>
<sequence length="663" mass="71948">MKPIITTNGKLAQVRYELPHRVHDAQIYPVKAPNGSSIIIYGHETGVGIMWRGGRPLKAQVAAPAPKQVPSKLPKVNGTSSDVVMIIDSDDEDTPAKTAPQQPPQAEFEDEQEELDPDQPYPSIIQQVRLALNTSVLHIAIPQIPAVSTLRPADSVPPIFSNKIVFTVACADYSVRIITLPLSPPSNSTKEAPLNIKAPFGEEVVKISSHVGHQSIPRGIDMTWTSRNEPTSHELSDDEMDAEEPEDTSATPRARRARRRQSRSASGRRSAPDGWDILVASHSTEVGGLLKIFRFNLSETSVTVQNPISVYQTLNLRTPATRVTFNSAQYPKRRHSQLLITDPSGIARIYDPFAPTARKRRSEGDPEIGNFVALFRTTFEQPQSNSTTPSSLVARKPILDAAWASDGHSIFALLADGEWGIWDVDRSGPNLPSDPATFSVRGYVGGVDVSQNGSDPSSPKVKSGRGILAPMTPNTRRSRQENLFQGTAPTSSIPTHGAVSIVSLASSDGGAAEESVLIQYGTDIYRIANLVQFWSRNDSGSKGGLTKLHDINLLGEAITSVNQFETTVKDARLAIPRDTLISTEHRLIITTTTAQPLGRDLNADFENGQTEELEIRKTDQALLARGELDLGGMDRLLEDLEGSGSRSLALGNPRKVLFASSGA</sequence>
<dbReference type="EMBL" id="JAGMWT010000001">
    <property type="protein sequence ID" value="KAH7138252.1"/>
    <property type="molecule type" value="Genomic_DNA"/>
</dbReference>
<evidence type="ECO:0000313" key="3">
    <source>
        <dbReference type="Proteomes" id="UP000700596"/>
    </source>
</evidence>
<organism evidence="2 3">
    <name type="scientific">Dendryphion nanum</name>
    <dbReference type="NCBI Taxonomy" id="256645"/>
    <lineage>
        <taxon>Eukaryota</taxon>
        <taxon>Fungi</taxon>
        <taxon>Dikarya</taxon>
        <taxon>Ascomycota</taxon>
        <taxon>Pezizomycotina</taxon>
        <taxon>Dothideomycetes</taxon>
        <taxon>Pleosporomycetidae</taxon>
        <taxon>Pleosporales</taxon>
        <taxon>Torulaceae</taxon>
        <taxon>Dendryphion</taxon>
    </lineage>
</organism>
<feature type="compositionally biased region" description="Low complexity" evidence="1">
    <location>
        <begin position="96"/>
        <end position="106"/>
    </location>
</feature>
<keyword evidence="3" id="KW-1185">Reference proteome</keyword>
<proteinExistence type="predicted"/>